<evidence type="ECO:0000313" key="1">
    <source>
        <dbReference type="EMBL" id="MBP2398876.1"/>
    </source>
</evidence>
<proteinExistence type="predicted"/>
<organism evidence="1 2">
    <name type="scientific">Glutamicibacter protophormiae</name>
    <name type="common">Brevibacterium protophormiae</name>
    <dbReference type="NCBI Taxonomy" id="37930"/>
    <lineage>
        <taxon>Bacteria</taxon>
        <taxon>Bacillati</taxon>
        <taxon>Actinomycetota</taxon>
        <taxon>Actinomycetes</taxon>
        <taxon>Micrococcales</taxon>
        <taxon>Micrococcaceae</taxon>
        <taxon>Glutamicibacter</taxon>
    </lineage>
</organism>
<dbReference type="RefSeq" id="WP_188947642.1">
    <property type="nucleotide sequence ID" value="NZ_BMPH01000003.1"/>
</dbReference>
<dbReference type="EMBL" id="JAGIOJ010000001">
    <property type="protein sequence ID" value="MBP2398876.1"/>
    <property type="molecule type" value="Genomic_DNA"/>
</dbReference>
<reference evidence="1 2" key="1">
    <citation type="submission" date="2021-03" db="EMBL/GenBank/DDBJ databases">
        <title>Sequencing the genomes of 1000 actinobacteria strains.</title>
        <authorList>
            <person name="Klenk H.-P."/>
        </authorList>
    </citation>
    <scope>NUCLEOTIDE SEQUENCE [LARGE SCALE GENOMIC DNA]</scope>
    <source>
        <strain evidence="1 2">DSM 20168</strain>
    </source>
</reference>
<dbReference type="Proteomes" id="UP001195422">
    <property type="component" value="Unassembled WGS sequence"/>
</dbReference>
<protein>
    <submittedName>
        <fullName evidence="1">Uncharacterized protein</fullName>
    </submittedName>
</protein>
<accession>A0ABS4XQT7</accession>
<sequence length="120" mass="12848">MGNVNRTYADGGRVTGSSSKGKVLIIPEGRGLAVAELDIKWRHYPKADKAIQARKAAALWANYFYRAATADVFVDMGSISPADPDGKGGIFLGRKRTHDFTVLEDLPEPVPAASLFGGGR</sequence>
<gene>
    <name evidence="1" type="ORF">JOF39_001957</name>
</gene>
<evidence type="ECO:0000313" key="2">
    <source>
        <dbReference type="Proteomes" id="UP001195422"/>
    </source>
</evidence>
<name>A0ABS4XQT7_GLUPR</name>
<comment type="caution">
    <text evidence="1">The sequence shown here is derived from an EMBL/GenBank/DDBJ whole genome shotgun (WGS) entry which is preliminary data.</text>
</comment>
<keyword evidence="2" id="KW-1185">Reference proteome</keyword>